<dbReference type="PANTHER" id="PTHR39324:SF1">
    <property type="entry name" value="CALCIUM DODECIN"/>
    <property type="match status" value="1"/>
</dbReference>
<dbReference type="Gene3D" id="3.30.1660.10">
    <property type="entry name" value="Flavin-binding protein dodecin"/>
    <property type="match status" value="1"/>
</dbReference>
<dbReference type="Pfam" id="PF07311">
    <property type="entry name" value="Dodecin"/>
    <property type="match status" value="1"/>
</dbReference>
<dbReference type="Proteomes" id="UP000198893">
    <property type="component" value="Unassembled WGS sequence"/>
</dbReference>
<protein>
    <recommendedName>
        <fullName evidence="3">Dodecin domain-containing protein</fullName>
    </recommendedName>
</protein>
<gene>
    <name evidence="1" type="ORF">SAMN04490248_1364</name>
</gene>
<keyword evidence="2" id="KW-1185">Reference proteome</keyword>
<dbReference type="SUPFAM" id="SSF89807">
    <property type="entry name" value="Dodecin-like"/>
    <property type="match status" value="1"/>
</dbReference>
<evidence type="ECO:0000313" key="2">
    <source>
        <dbReference type="Proteomes" id="UP000198893"/>
    </source>
</evidence>
<dbReference type="InterPro" id="IPR025543">
    <property type="entry name" value="Dodecin-like"/>
</dbReference>
<organism evidence="1 2">
    <name type="scientific">Salinihabitans flavidus</name>
    <dbReference type="NCBI Taxonomy" id="569882"/>
    <lineage>
        <taxon>Bacteria</taxon>
        <taxon>Pseudomonadati</taxon>
        <taxon>Pseudomonadota</taxon>
        <taxon>Alphaproteobacteria</taxon>
        <taxon>Rhodobacterales</taxon>
        <taxon>Roseobacteraceae</taxon>
        <taxon>Salinihabitans</taxon>
    </lineage>
</organism>
<name>A0A1H8VWE3_9RHOB</name>
<dbReference type="InterPro" id="IPR009923">
    <property type="entry name" value="Dodecin"/>
</dbReference>
<dbReference type="OrthoDB" id="9805449at2"/>
<dbReference type="STRING" id="569882.SAMN04490248_1364"/>
<dbReference type="AlphaFoldDB" id="A0A1H8VWE3"/>
<dbReference type="PANTHER" id="PTHR39324">
    <property type="entry name" value="CALCIUM DODECIN"/>
    <property type="match status" value="1"/>
</dbReference>
<proteinExistence type="predicted"/>
<dbReference type="RefSeq" id="WP_093120479.1">
    <property type="nucleotide sequence ID" value="NZ_FODS01000036.1"/>
</dbReference>
<sequence length="71" mass="7710">MSMLKVIEVLAESDKGFEDAAQNAVTQASQSVRNVKSVYVKEMNAAVENGQITSYRVNVKISFQLDGQDAG</sequence>
<dbReference type="InterPro" id="IPR036694">
    <property type="entry name" value="Dodecin-like_sf"/>
</dbReference>
<dbReference type="EMBL" id="FODS01000036">
    <property type="protein sequence ID" value="SEP19675.1"/>
    <property type="molecule type" value="Genomic_DNA"/>
</dbReference>
<evidence type="ECO:0000313" key="1">
    <source>
        <dbReference type="EMBL" id="SEP19675.1"/>
    </source>
</evidence>
<evidence type="ECO:0008006" key="3">
    <source>
        <dbReference type="Google" id="ProtNLM"/>
    </source>
</evidence>
<reference evidence="1 2" key="1">
    <citation type="submission" date="2016-10" db="EMBL/GenBank/DDBJ databases">
        <authorList>
            <person name="de Groot N.N."/>
        </authorList>
    </citation>
    <scope>NUCLEOTIDE SEQUENCE [LARGE SCALE GENOMIC DNA]</scope>
    <source>
        <strain evidence="1 2">DSM 27842</strain>
    </source>
</reference>
<accession>A0A1H8VWE3</accession>